<dbReference type="InterPro" id="IPR002130">
    <property type="entry name" value="Cyclophilin-type_PPIase_dom"/>
</dbReference>
<sequence>MFRLPFNPILFTLFFLTSLVSLRAQSSRLVLETDAGNVTIELYTKQAPVTTANFLRYVNEGLFSRASFYRVLRPDNQPKDSVKISVLQGGLAPHFNAALAPIKHEPTGQTGLLHQDGTLSMVRQAPGTARSEFFICIGDQPALDAGGKRNPDGKGFAAFGKVTEGMDVIRKIHEMPANGQLLAEPVKILSISRPK</sequence>
<dbReference type="EMBL" id="CADCTQ010000130">
    <property type="protein sequence ID" value="CAA9240672.1"/>
    <property type="molecule type" value="Genomic_DNA"/>
</dbReference>
<evidence type="ECO:0000313" key="5">
    <source>
        <dbReference type="EMBL" id="CAA9240672.1"/>
    </source>
</evidence>
<protein>
    <recommendedName>
        <fullName evidence="1">peptidylprolyl isomerase</fullName>
        <ecNumber evidence="1">5.2.1.8</ecNumber>
    </recommendedName>
</protein>
<dbReference type="GO" id="GO:0003755">
    <property type="term" value="F:peptidyl-prolyl cis-trans isomerase activity"/>
    <property type="evidence" value="ECO:0007669"/>
    <property type="project" value="UniProtKB-KW"/>
</dbReference>
<dbReference type="PANTHER" id="PTHR45625">
    <property type="entry name" value="PEPTIDYL-PROLYL CIS-TRANS ISOMERASE-RELATED"/>
    <property type="match status" value="1"/>
</dbReference>
<keyword evidence="2" id="KW-0697">Rotamase</keyword>
<dbReference type="InterPro" id="IPR029000">
    <property type="entry name" value="Cyclophilin-like_dom_sf"/>
</dbReference>
<evidence type="ECO:0000256" key="1">
    <source>
        <dbReference type="ARBA" id="ARBA00013194"/>
    </source>
</evidence>
<dbReference type="PROSITE" id="PS50072">
    <property type="entry name" value="CSA_PPIASE_2"/>
    <property type="match status" value="1"/>
</dbReference>
<organism evidence="5">
    <name type="scientific">uncultured Cytophagales bacterium</name>
    <dbReference type="NCBI Taxonomy" id="158755"/>
    <lineage>
        <taxon>Bacteria</taxon>
        <taxon>Pseudomonadati</taxon>
        <taxon>Bacteroidota</taxon>
        <taxon>Sphingobacteriia</taxon>
        <taxon>Sphingobacteriales</taxon>
        <taxon>environmental samples</taxon>
    </lineage>
</organism>
<feature type="domain" description="PPIase cyclophilin-type" evidence="4">
    <location>
        <begin position="32"/>
        <end position="195"/>
    </location>
</feature>
<name>A0A6J4I5B6_9SPHI</name>
<gene>
    <name evidence="5" type="ORF">AVDCRST_MAG56-1409</name>
</gene>
<dbReference type="AlphaFoldDB" id="A0A6J4I5B6"/>
<dbReference type="InterPro" id="IPR044666">
    <property type="entry name" value="Cyclophilin_A-like"/>
</dbReference>
<dbReference type="SUPFAM" id="SSF50891">
    <property type="entry name" value="Cyclophilin-like"/>
    <property type="match status" value="1"/>
</dbReference>
<evidence type="ECO:0000256" key="2">
    <source>
        <dbReference type="ARBA" id="ARBA00023110"/>
    </source>
</evidence>
<dbReference type="EC" id="5.2.1.8" evidence="1"/>
<dbReference type="CDD" id="cd00317">
    <property type="entry name" value="cyclophilin"/>
    <property type="match status" value="1"/>
</dbReference>
<evidence type="ECO:0000259" key="4">
    <source>
        <dbReference type="PROSITE" id="PS50072"/>
    </source>
</evidence>
<dbReference type="Pfam" id="PF00160">
    <property type="entry name" value="Pro_isomerase"/>
    <property type="match status" value="1"/>
</dbReference>
<evidence type="ECO:0000256" key="3">
    <source>
        <dbReference type="ARBA" id="ARBA00023235"/>
    </source>
</evidence>
<accession>A0A6J4I5B6</accession>
<dbReference type="Gene3D" id="2.40.100.10">
    <property type="entry name" value="Cyclophilin-like"/>
    <property type="match status" value="1"/>
</dbReference>
<reference evidence="5" key="1">
    <citation type="submission" date="2020-02" db="EMBL/GenBank/DDBJ databases">
        <authorList>
            <person name="Meier V. D."/>
        </authorList>
    </citation>
    <scope>NUCLEOTIDE SEQUENCE</scope>
    <source>
        <strain evidence="5">AVDCRST_MAG56</strain>
    </source>
</reference>
<keyword evidence="3 5" id="KW-0413">Isomerase</keyword>
<dbReference type="PANTHER" id="PTHR45625:SF4">
    <property type="entry name" value="PEPTIDYLPROLYL ISOMERASE DOMAIN AND WD REPEAT-CONTAINING PROTEIN 1"/>
    <property type="match status" value="1"/>
</dbReference>
<proteinExistence type="predicted"/>